<dbReference type="RefSeq" id="WP_089360609.1">
    <property type="nucleotide sequence ID" value="NZ_FZOG01000004.1"/>
</dbReference>
<evidence type="ECO:0000313" key="3">
    <source>
        <dbReference type="Proteomes" id="UP000242915"/>
    </source>
</evidence>
<gene>
    <name evidence="2" type="ORF">SAMN05216255_3207</name>
</gene>
<keyword evidence="3" id="KW-1185">Reference proteome</keyword>
<protein>
    <recommendedName>
        <fullName evidence="4">3-isopropylmalate dehydratase large subunit</fullName>
    </recommendedName>
</protein>
<evidence type="ECO:0000313" key="2">
    <source>
        <dbReference type="EMBL" id="SNS74089.1"/>
    </source>
</evidence>
<dbReference type="Proteomes" id="UP000242915">
    <property type="component" value="Unassembled WGS sequence"/>
</dbReference>
<dbReference type="PROSITE" id="PS51257">
    <property type="entry name" value="PROKAR_LIPOPROTEIN"/>
    <property type="match status" value="1"/>
</dbReference>
<reference evidence="3" key="1">
    <citation type="submission" date="2017-06" db="EMBL/GenBank/DDBJ databases">
        <authorList>
            <person name="Varghese N."/>
            <person name="Submissions S."/>
        </authorList>
    </citation>
    <scope>NUCLEOTIDE SEQUENCE [LARGE SCALE GENOMIC DNA]</scope>
    <source>
        <strain evidence="3">CIP 108523</strain>
    </source>
</reference>
<feature type="chain" id="PRO_5012692460" description="3-isopropylmalate dehydratase large subunit" evidence="1">
    <location>
        <begin position="25"/>
        <end position="130"/>
    </location>
</feature>
<name>A0A239GY13_9PSED</name>
<keyword evidence="1" id="KW-0732">Signal</keyword>
<organism evidence="2 3">
    <name type="scientific">Pseudomonas segetis</name>
    <dbReference type="NCBI Taxonomy" id="298908"/>
    <lineage>
        <taxon>Bacteria</taxon>
        <taxon>Pseudomonadati</taxon>
        <taxon>Pseudomonadota</taxon>
        <taxon>Gammaproteobacteria</taxon>
        <taxon>Pseudomonadales</taxon>
        <taxon>Pseudomonadaceae</taxon>
        <taxon>Pseudomonas</taxon>
    </lineage>
</organism>
<evidence type="ECO:0000256" key="1">
    <source>
        <dbReference type="SAM" id="SignalP"/>
    </source>
</evidence>
<proteinExistence type="predicted"/>
<feature type="signal peptide" evidence="1">
    <location>
        <begin position="1"/>
        <end position="24"/>
    </location>
</feature>
<dbReference type="EMBL" id="FZOG01000004">
    <property type="protein sequence ID" value="SNS74089.1"/>
    <property type="molecule type" value="Genomic_DNA"/>
</dbReference>
<sequence length="130" mass="13942">MRRLALSVICTAIAASCLNGAAQAGDYSRAGGYAVLIISRERLQVSTQCEIGLYLQDELTARLDQGQSASFNLPPGEVSVRLATVGNKTCQPGINQLDGQRLQLRAGEISRYRISQTNAGYKLIPAPSMN</sequence>
<dbReference type="AlphaFoldDB" id="A0A239GY13"/>
<evidence type="ECO:0008006" key="4">
    <source>
        <dbReference type="Google" id="ProtNLM"/>
    </source>
</evidence>
<accession>A0A239GY13</accession>